<keyword evidence="2" id="KW-1185">Reference proteome</keyword>
<comment type="caution">
    <text evidence="1">The sequence shown here is derived from an EMBL/GenBank/DDBJ whole genome shotgun (WGS) entry which is preliminary data.</text>
</comment>
<evidence type="ECO:0000313" key="1">
    <source>
        <dbReference type="EMBL" id="GAA3720450.1"/>
    </source>
</evidence>
<dbReference type="EMBL" id="BAAAZP010000241">
    <property type="protein sequence ID" value="GAA3720450.1"/>
    <property type="molecule type" value="Genomic_DNA"/>
</dbReference>
<proteinExistence type="predicted"/>
<name>A0ABP7EKV7_9ACTN</name>
<evidence type="ECO:0000313" key="2">
    <source>
        <dbReference type="Proteomes" id="UP001500902"/>
    </source>
</evidence>
<dbReference type="Proteomes" id="UP001500902">
    <property type="component" value="Unassembled WGS sequence"/>
</dbReference>
<accession>A0ABP7EKV7</accession>
<reference evidence="2" key="1">
    <citation type="journal article" date="2019" name="Int. J. Syst. Evol. Microbiol.">
        <title>The Global Catalogue of Microorganisms (GCM) 10K type strain sequencing project: providing services to taxonomists for standard genome sequencing and annotation.</title>
        <authorList>
            <consortium name="The Broad Institute Genomics Platform"/>
            <consortium name="The Broad Institute Genome Sequencing Center for Infectious Disease"/>
            <person name="Wu L."/>
            <person name="Ma J."/>
        </authorList>
    </citation>
    <scope>NUCLEOTIDE SEQUENCE [LARGE SCALE GENOMIC DNA]</scope>
    <source>
        <strain evidence="2">JCM 16904</strain>
    </source>
</reference>
<organism evidence="1 2">
    <name type="scientific">Nonomuraea antimicrobica</name>
    <dbReference type="NCBI Taxonomy" id="561173"/>
    <lineage>
        <taxon>Bacteria</taxon>
        <taxon>Bacillati</taxon>
        <taxon>Actinomycetota</taxon>
        <taxon>Actinomycetes</taxon>
        <taxon>Streptosporangiales</taxon>
        <taxon>Streptosporangiaceae</taxon>
        <taxon>Nonomuraea</taxon>
    </lineage>
</organism>
<gene>
    <name evidence="1" type="ORF">GCM10022224_103130</name>
</gene>
<protein>
    <submittedName>
        <fullName evidence="1">Uncharacterized protein</fullName>
    </submittedName>
</protein>
<sequence length="113" mass="11123">MVNTSATEASAAASARITEAACGNVAPLPPYVRGSANNVSPARLSSAKVSADGSSSAARAAMPGAISARAASASCSVRGEARGSARNGAVTCPRPALAPARPSWCVRLVVVRS</sequence>